<organism evidence="1 2">
    <name type="scientific">Tanacetum coccineum</name>
    <dbReference type="NCBI Taxonomy" id="301880"/>
    <lineage>
        <taxon>Eukaryota</taxon>
        <taxon>Viridiplantae</taxon>
        <taxon>Streptophyta</taxon>
        <taxon>Embryophyta</taxon>
        <taxon>Tracheophyta</taxon>
        <taxon>Spermatophyta</taxon>
        <taxon>Magnoliopsida</taxon>
        <taxon>eudicotyledons</taxon>
        <taxon>Gunneridae</taxon>
        <taxon>Pentapetalae</taxon>
        <taxon>asterids</taxon>
        <taxon>campanulids</taxon>
        <taxon>Asterales</taxon>
        <taxon>Asteraceae</taxon>
        <taxon>Asteroideae</taxon>
        <taxon>Anthemideae</taxon>
        <taxon>Anthemidinae</taxon>
        <taxon>Tanacetum</taxon>
    </lineage>
</organism>
<reference evidence="1" key="2">
    <citation type="submission" date="2022-01" db="EMBL/GenBank/DDBJ databases">
        <authorList>
            <person name="Yamashiro T."/>
            <person name="Shiraishi A."/>
            <person name="Satake H."/>
            <person name="Nakayama K."/>
        </authorList>
    </citation>
    <scope>NUCLEOTIDE SEQUENCE</scope>
</reference>
<dbReference type="Proteomes" id="UP001151760">
    <property type="component" value="Unassembled WGS sequence"/>
</dbReference>
<protein>
    <submittedName>
        <fullName evidence="1">Uncharacterized protein</fullName>
    </submittedName>
</protein>
<gene>
    <name evidence="1" type="ORF">Tco_0890699</name>
</gene>
<accession>A0ABQ5C3U4</accession>
<evidence type="ECO:0000313" key="1">
    <source>
        <dbReference type="EMBL" id="GJT20762.1"/>
    </source>
</evidence>
<sequence length="364" mass="41802">MEGTKMTKQERELMLYDDFDKFTSEPGESIHSYNLLYAKLINDMKMILMSMSNMKINTNSRFSPTNNQLRTSSNPRTQATIQNGQVTVQNVQGHIAKQCIAKKRVKDSEWFKDKMLLAQAQEAGVVLNDEQHDFSTDSLEETDDCEDLQLQATTNFKAGHVDAYDSDCDDKATTNAILMVNLSPVGSINDDTVKPHYDSDILFEVPHYDTYHESDMLNYNIQELEYIENLVSNNEAYDELTSNNNVFSYVDYMVTIGNDEDNYVPPPVQNNDRILFVIEHMKTQVKKCHSAKQYTAKKRVKDSEWLKDKMLLAQAQEAKIVLNDEHQDFLADSLEETDDCEDLQLQLTNIPISRQPPLEICFTL</sequence>
<name>A0ABQ5C3U4_9ASTR</name>
<evidence type="ECO:0000313" key="2">
    <source>
        <dbReference type="Proteomes" id="UP001151760"/>
    </source>
</evidence>
<keyword evidence="2" id="KW-1185">Reference proteome</keyword>
<comment type="caution">
    <text evidence="1">The sequence shown here is derived from an EMBL/GenBank/DDBJ whole genome shotgun (WGS) entry which is preliminary data.</text>
</comment>
<reference evidence="1" key="1">
    <citation type="journal article" date="2022" name="Int. J. Mol. Sci.">
        <title>Draft Genome of Tanacetum Coccineum: Genomic Comparison of Closely Related Tanacetum-Family Plants.</title>
        <authorList>
            <person name="Yamashiro T."/>
            <person name="Shiraishi A."/>
            <person name="Nakayama K."/>
            <person name="Satake H."/>
        </authorList>
    </citation>
    <scope>NUCLEOTIDE SEQUENCE</scope>
</reference>
<proteinExistence type="predicted"/>
<dbReference type="EMBL" id="BQNB010013831">
    <property type="protein sequence ID" value="GJT20762.1"/>
    <property type="molecule type" value="Genomic_DNA"/>
</dbReference>